<dbReference type="InterPro" id="IPR036770">
    <property type="entry name" value="Ankyrin_rpt-contain_sf"/>
</dbReference>
<reference evidence="7 8" key="1">
    <citation type="submission" date="2008-02" db="EMBL/GenBank/DDBJ databases">
        <title>A 6x draft sequence assembly of the Pongo pygmaeus abelii genome.</title>
        <authorList>
            <person name="Wilson R.K."/>
            <person name="Mardis E."/>
        </authorList>
    </citation>
    <scope>NUCLEOTIDE SEQUENCE [LARGE SCALE GENOMIC DNA]</scope>
</reference>
<feature type="repeat" description="ANK" evidence="2">
    <location>
        <begin position="40"/>
        <end position="72"/>
    </location>
</feature>
<feature type="compositionally biased region" description="Basic and acidic residues" evidence="4">
    <location>
        <begin position="270"/>
        <end position="279"/>
    </location>
</feature>
<dbReference type="Pfam" id="PF12001">
    <property type="entry name" value="DUF3496"/>
    <property type="match status" value="1"/>
</dbReference>
<keyword evidence="8" id="KW-1185">Reference proteome</keyword>
<dbReference type="Gene3D" id="1.25.40.20">
    <property type="entry name" value="Ankyrin repeat-containing domain"/>
    <property type="match status" value="1"/>
</dbReference>
<dbReference type="SMART" id="SM00248">
    <property type="entry name" value="ANK"/>
    <property type="match status" value="3"/>
</dbReference>
<evidence type="ECO:0000259" key="6">
    <source>
        <dbReference type="Pfam" id="PF14915"/>
    </source>
</evidence>
<evidence type="ECO:0000313" key="8">
    <source>
        <dbReference type="Proteomes" id="UP000001595"/>
    </source>
</evidence>
<feature type="repeat" description="ANK" evidence="2">
    <location>
        <begin position="73"/>
        <end position="105"/>
    </location>
</feature>
<dbReference type="Pfam" id="PF12796">
    <property type="entry name" value="Ank_2"/>
    <property type="match status" value="1"/>
</dbReference>
<organism evidence="7 8">
    <name type="scientific">Pongo abelii</name>
    <name type="common">Sumatran orangutan</name>
    <name type="synonym">Pongo pygmaeus abelii</name>
    <dbReference type="NCBI Taxonomy" id="9601"/>
    <lineage>
        <taxon>Eukaryota</taxon>
        <taxon>Metazoa</taxon>
        <taxon>Chordata</taxon>
        <taxon>Craniata</taxon>
        <taxon>Vertebrata</taxon>
        <taxon>Euteleostomi</taxon>
        <taxon>Mammalia</taxon>
        <taxon>Eutheria</taxon>
        <taxon>Euarchontoglires</taxon>
        <taxon>Primates</taxon>
        <taxon>Haplorrhini</taxon>
        <taxon>Catarrhini</taxon>
        <taxon>Hominidae</taxon>
        <taxon>Pongo</taxon>
    </lineage>
</organism>
<name>H2NS14_PONAB</name>
<dbReference type="OMA" id="NIRMESN"/>
<keyword evidence="1 3" id="KW-0175">Coiled coil</keyword>
<feature type="region of interest" description="Disordered" evidence="4">
    <location>
        <begin position="691"/>
        <end position="711"/>
    </location>
</feature>
<evidence type="ECO:0000259" key="5">
    <source>
        <dbReference type="Pfam" id="PF12001"/>
    </source>
</evidence>
<reference evidence="7" key="2">
    <citation type="submission" date="2025-08" db="UniProtKB">
        <authorList>
            <consortium name="Ensembl"/>
        </authorList>
    </citation>
    <scope>IDENTIFICATION</scope>
</reference>
<feature type="domain" description="DUF3496" evidence="5">
    <location>
        <begin position="821"/>
        <end position="928"/>
    </location>
</feature>
<dbReference type="InterPro" id="IPR039497">
    <property type="entry name" value="CC144C-like_CC_dom"/>
</dbReference>
<dbReference type="PANTHER" id="PTHR24147:SF63">
    <property type="entry name" value="ANKYRIN REPEAT DOMAIN-CONTAINING PROTEIN 30A"/>
    <property type="match status" value="1"/>
</dbReference>
<dbReference type="eggNOG" id="KOG0504">
    <property type="taxonomic scope" value="Eukaryota"/>
</dbReference>
<feature type="coiled-coil region" evidence="3">
    <location>
        <begin position="483"/>
        <end position="608"/>
    </location>
</feature>
<dbReference type="Proteomes" id="UP000001595">
    <property type="component" value="Chromosome 16"/>
</dbReference>
<evidence type="ECO:0000256" key="2">
    <source>
        <dbReference type="PROSITE-ProRule" id="PRU00023"/>
    </source>
</evidence>
<dbReference type="Pfam" id="PF14915">
    <property type="entry name" value="CCDC144C"/>
    <property type="match status" value="1"/>
</dbReference>
<dbReference type="GeneTree" id="ENSGT00940000162459"/>
<dbReference type="PANTHER" id="PTHR24147">
    <property type="entry name" value="ANKYRIN REPEAT DOMAIN 36-RELATED"/>
    <property type="match status" value="1"/>
</dbReference>
<dbReference type="Pfam" id="PF00023">
    <property type="entry name" value="Ank"/>
    <property type="match status" value="1"/>
</dbReference>
<feature type="compositionally biased region" description="Polar residues" evidence="4">
    <location>
        <begin position="187"/>
        <end position="201"/>
    </location>
</feature>
<feature type="region of interest" description="Disordered" evidence="4">
    <location>
        <begin position="180"/>
        <end position="202"/>
    </location>
</feature>
<accession>H2NS14</accession>
<proteinExistence type="predicted"/>
<sequence length="993" mass="114596">MKRSSGFGGQKGQGPSGSFTCWWCCRGDDVAEHDDSPFTQCRTALHLACANGHPEVVALLVDRGCQLDVFDNKNRTALLKAVQCQEEECATILLEHGADPDLPDVYGNTTLHYAIYNEDIPMTKKLLLYHANIESANKDELTPFLLAVHEQKQQMEDFLRKQKENLTAVKLESIHQVMSEYKENETPRNPQNSNPEGTSNKMAYLGEGAAGAKVNEIPGNPVKRLFNKPSVDDSRPMSANEDFDFDTEEKATEPANGKRQNDTPFTVKSGQKEDIQSHLDSKKISKNHAENGSSHVSGATDCKTKYVINGQEEEQVLAVISEEEQERLEESENNELQISHGHKKEKDLLHKNCMLQEEVARLRLEIDTVKNWNQQKEKNYLEDIKIVKEKNDFLQNALKLKEETFATMIFQDSIQPEVLIAENKMPSFKLEDKNQNQERLEREIKSYRCRLATAIQDCDQSQASKRDVERDFQRTRQEWFHLKEKMNFDMSNLKDKNELLSEKLSNAENKIRSLKMKWHQTKDALREKTLVLEDVQRDLTQSQCQRKEIEQMFQNEEDKVSKYIQKQESLEERLSQIQNENLLLRQQLDEAYKKADNQEETIINIQEQFNAIVKNQAQSEEQSLLLEQKNNNLINKCDFIKKRLYKYEKEKAERNEIVRQLQQELADTIKKQPISEPPLEATPCYVNLDETQDSKRKSGQIRSQPDLTEAVETASSEGLHVDAEVEVLQQALLYMKTMQEKHETLQKDQEKLEEELGNLKSHMEMNMLECGQLEHYKQEVEERARQEIAEQLENVGLLLQTQKIAHNKLQLLKEESNATMKSQMELRIKDLEFKLYKAKTSQADCNTTELEKYKELYLEELKLRESLSDELNKRKEILADVSTKLLQEKEWSGSLFSSHTTRPVLESACNGNLNENLGLNRIHIPREALRIPTLSSLSSNIRMESDLSKTRTEDTFWNSRLGNISQCYDSHPVVSSNGARDHQVDPLFQGKAV</sequence>
<dbReference type="AlphaFoldDB" id="H2NS14"/>
<dbReference type="PROSITE" id="PS50088">
    <property type="entry name" value="ANK_REPEAT"/>
    <property type="match status" value="3"/>
</dbReference>
<dbReference type="Ensembl" id="ENSPPYT00000009076.2">
    <property type="protein sequence ID" value="ENSPPYP00000008721.2"/>
    <property type="gene ID" value="ENSPPYG00000007735.2"/>
</dbReference>
<feature type="domain" description="CCDC144C-like coiled-coil" evidence="6">
    <location>
        <begin position="313"/>
        <end position="704"/>
    </location>
</feature>
<dbReference type="InParanoid" id="H2NS14"/>
<dbReference type="PROSITE" id="PS50297">
    <property type="entry name" value="ANK_REP_REGION"/>
    <property type="match status" value="1"/>
</dbReference>
<dbReference type="SUPFAM" id="SSF48403">
    <property type="entry name" value="Ankyrin repeat"/>
    <property type="match status" value="1"/>
</dbReference>
<feature type="coiled-coil region" evidence="3">
    <location>
        <begin position="430"/>
        <end position="457"/>
    </location>
</feature>
<feature type="coiled-coil region" evidence="3">
    <location>
        <begin position="735"/>
        <end position="762"/>
    </location>
</feature>
<feature type="region of interest" description="Disordered" evidence="4">
    <location>
        <begin position="214"/>
        <end position="279"/>
    </location>
</feature>
<dbReference type="HOGENOM" id="CLU_000134_9_4_1"/>
<dbReference type="InterPro" id="IPR021885">
    <property type="entry name" value="DUF3496"/>
</dbReference>
<dbReference type="InterPro" id="IPR050657">
    <property type="entry name" value="Ankyrin_repeat_domain"/>
</dbReference>
<evidence type="ECO:0000313" key="7">
    <source>
        <dbReference type="Ensembl" id="ENSPPYP00000008721.2"/>
    </source>
</evidence>
<dbReference type="FunCoup" id="H2NS14">
    <property type="interactions" value="6"/>
</dbReference>
<evidence type="ECO:0000256" key="3">
    <source>
        <dbReference type="SAM" id="Coils"/>
    </source>
</evidence>
<dbReference type="InterPro" id="IPR002110">
    <property type="entry name" value="Ankyrin_rpt"/>
</dbReference>
<evidence type="ECO:0000256" key="4">
    <source>
        <dbReference type="SAM" id="MobiDB-lite"/>
    </source>
</evidence>
<feature type="repeat" description="ANK" evidence="2">
    <location>
        <begin position="106"/>
        <end position="138"/>
    </location>
</feature>
<reference evidence="7" key="3">
    <citation type="submission" date="2025-09" db="UniProtKB">
        <authorList>
            <consortium name="Ensembl"/>
        </authorList>
    </citation>
    <scope>IDENTIFICATION</scope>
</reference>
<dbReference type="SUPFAM" id="SSF57997">
    <property type="entry name" value="Tropomyosin"/>
    <property type="match status" value="1"/>
</dbReference>
<evidence type="ECO:0000256" key="1">
    <source>
        <dbReference type="ARBA" id="ARBA00023054"/>
    </source>
</evidence>
<protein>
    <submittedName>
        <fullName evidence="7">Uncharacterized protein</fullName>
    </submittedName>
</protein>
<keyword evidence="2" id="KW-0040">ANK repeat</keyword>